<dbReference type="Proteomes" id="UP000053477">
    <property type="component" value="Unassembled WGS sequence"/>
</dbReference>
<organism evidence="1 2">
    <name type="scientific">Schizopora paradoxa</name>
    <dbReference type="NCBI Taxonomy" id="27342"/>
    <lineage>
        <taxon>Eukaryota</taxon>
        <taxon>Fungi</taxon>
        <taxon>Dikarya</taxon>
        <taxon>Basidiomycota</taxon>
        <taxon>Agaricomycotina</taxon>
        <taxon>Agaricomycetes</taxon>
        <taxon>Hymenochaetales</taxon>
        <taxon>Schizoporaceae</taxon>
        <taxon>Schizopora</taxon>
    </lineage>
</organism>
<protein>
    <submittedName>
        <fullName evidence="1">Uncharacterized protein</fullName>
    </submittedName>
</protein>
<evidence type="ECO:0000313" key="1">
    <source>
        <dbReference type="EMBL" id="KLO07403.1"/>
    </source>
</evidence>
<accession>A0A0H2RD32</accession>
<gene>
    <name evidence="1" type="ORF">SCHPADRAFT_945310</name>
</gene>
<dbReference type="EMBL" id="KQ086141">
    <property type="protein sequence ID" value="KLO07403.1"/>
    <property type="molecule type" value="Genomic_DNA"/>
</dbReference>
<dbReference type="AlphaFoldDB" id="A0A0H2RD32"/>
<reference evidence="1 2" key="1">
    <citation type="submission" date="2015-04" db="EMBL/GenBank/DDBJ databases">
        <title>Complete genome sequence of Schizopora paradoxa KUC8140, a cosmopolitan wood degrader in East Asia.</title>
        <authorList>
            <consortium name="DOE Joint Genome Institute"/>
            <person name="Min B."/>
            <person name="Park H."/>
            <person name="Jang Y."/>
            <person name="Kim J.-J."/>
            <person name="Kim K.H."/>
            <person name="Pangilinan J."/>
            <person name="Lipzen A."/>
            <person name="Riley R."/>
            <person name="Grigoriev I.V."/>
            <person name="Spatafora J.W."/>
            <person name="Choi I.-G."/>
        </authorList>
    </citation>
    <scope>NUCLEOTIDE SEQUENCE [LARGE SCALE GENOMIC DNA]</scope>
    <source>
        <strain evidence="1 2">KUC8140</strain>
    </source>
</reference>
<evidence type="ECO:0000313" key="2">
    <source>
        <dbReference type="Proteomes" id="UP000053477"/>
    </source>
</evidence>
<name>A0A0H2RD32_9AGAM</name>
<sequence length="136" mass="15437">MSLEECRTAHSLIYRAVKAFGTGSIRTIKFAAAGFTFSDPNGYDIRAFVDQTCIRFLVSEAYSFGTDVEPSKMYGNSVTITVNWATYRRKDAGTIFSADVTIPFGGTTRPHTLRVYYPNLPFQEFHNFLTARWEHQ</sequence>
<dbReference type="InParanoid" id="A0A0H2RD32"/>
<proteinExistence type="predicted"/>
<keyword evidence="2" id="KW-1185">Reference proteome</keyword>